<dbReference type="InterPro" id="IPR013746">
    <property type="entry name" value="HMG_CoA_synt_C_dom"/>
</dbReference>
<dbReference type="PANTHER" id="PTHR43323:SF2">
    <property type="entry name" value="HYDROXYMETHYLGLUTARYL-COA SYNTHASE"/>
    <property type="match status" value="1"/>
</dbReference>
<dbReference type="Gene3D" id="3.40.47.10">
    <property type="match status" value="2"/>
</dbReference>
<dbReference type="SUPFAM" id="SSF53901">
    <property type="entry name" value="Thiolase-like"/>
    <property type="match status" value="2"/>
</dbReference>
<name>A0A3R6W5G7_9LACO</name>
<keyword evidence="7" id="KW-0012">Acyltransferase</keyword>
<dbReference type="CDD" id="cd00827">
    <property type="entry name" value="init_cond_enzymes"/>
    <property type="match status" value="1"/>
</dbReference>
<dbReference type="InterPro" id="IPR016039">
    <property type="entry name" value="Thiolase-like"/>
</dbReference>
<dbReference type="Proteomes" id="UP000284822">
    <property type="component" value="Unassembled WGS sequence"/>
</dbReference>
<proteinExistence type="inferred from homology"/>
<dbReference type="GO" id="GO:0004421">
    <property type="term" value="F:hydroxymethylglutaryl-CoA synthase activity"/>
    <property type="evidence" value="ECO:0007669"/>
    <property type="project" value="UniProtKB-EC"/>
</dbReference>
<dbReference type="InterPro" id="IPR013528">
    <property type="entry name" value="HMG_CoA_synth_N"/>
</dbReference>
<evidence type="ECO:0000256" key="1">
    <source>
        <dbReference type="ARBA" id="ARBA00007061"/>
    </source>
</evidence>
<feature type="domain" description="Hydroxymethylglutaryl-coenzyme A synthase N-terminal" evidence="5">
    <location>
        <begin position="2"/>
        <end position="164"/>
    </location>
</feature>
<dbReference type="AlphaFoldDB" id="A0A3R6W5G7"/>
<feature type="binding site" evidence="4">
    <location>
        <position position="240"/>
    </location>
    <ligand>
        <name>(3S)-3-hydroxy-3-methylglutaryl-CoA</name>
        <dbReference type="ChEBI" id="CHEBI:43074"/>
    </ligand>
</feature>
<dbReference type="GO" id="GO:0006084">
    <property type="term" value="P:acetyl-CoA metabolic process"/>
    <property type="evidence" value="ECO:0007669"/>
    <property type="project" value="InterPro"/>
</dbReference>
<reference evidence="7 8" key="1">
    <citation type="submission" date="2018-07" db="EMBL/GenBank/DDBJ databases">
        <title>Genome sequences of six Lactobacillus spp. isolated from bumble bee guts.</title>
        <authorList>
            <person name="Motta E.V.S."/>
            <person name="Moran N.A."/>
        </authorList>
    </citation>
    <scope>NUCLEOTIDE SEQUENCE [LARGE SCALE GENOMIC DNA]</scope>
    <source>
        <strain evidence="7 8">LV-8.1</strain>
    </source>
</reference>
<feature type="active site" description="Proton donor/acceptor" evidence="3">
    <location>
        <position position="79"/>
    </location>
</feature>
<dbReference type="PANTHER" id="PTHR43323">
    <property type="entry name" value="3-HYDROXY-3-METHYLGLUTARYL COENZYME A SYNTHASE"/>
    <property type="match status" value="1"/>
</dbReference>
<dbReference type="Pfam" id="PF01154">
    <property type="entry name" value="HMG_CoA_synt_N"/>
    <property type="match status" value="1"/>
</dbReference>
<dbReference type="NCBIfam" id="TIGR01835">
    <property type="entry name" value="HMG-CoA-S_prok"/>
    <property type="match status" value="1"/>
</dbReference>
<feature type="binding site" evidence="4">
    <location>
        <position position="273"/>
    </location>
    <ligand>
        <name>(3S)-3-hydroxy-3-methylglutaryl-CoA</name>
        <dbReference type="ChEBI" id="CHEBI:43074"/>
    </ligand>
</feature>
<dbReference type="Pfam" id="PF08540">
    <property type="entry name" value="HMG_CoA_synt_C"/>
    <property type="match status" value="1"/>
</dbReference>
<organism evidence="7 8">
    <name type="scientific">Bombilactobacillus bombi</name>
    <dbReference type="NCBI Taxonomy" id="1303590"/>
    <lineage>
        <taxon>Bacteria</taxon>
        <taxon>Bacillati</taxon>
        <taxon>Bacillota</taxon>
        <taxon>Bacilli</taxon>
        <taxon>Lactobacillales</taxon>
        <taxon>Lactobacillaceae</taxon>
        <taxon>Bombilactobacillus</taxon>
    </lineage>
</organism>
<evidence type="ECO:0000259" key="5">
    <source>
        <dbReference type="Pfam" id="PF01154"/>
    </source>
</evidence>
<feature type="domain" description="Hydroxymethylglutaryl-coenzyme A synthase C-terminal" evidence="6">
    <location>
        <begin position="249"/>
        <end position="382"/>
    </location>
</feature>
<dbReference type="EC" id="2.3.3.10" evidence="7"/>
<comment type="caution">
    <text evidence="7">The sequence shown here is derived from an EMBL/GenBank/DDBJ whole genome shotgun (WGS) entry which is preliminary data.</text>
</comment>
<feature type="binding site" evidence="4">
    <location>
        <position position="143"/>
    </location>
    <ligand>
        <name>(3S)-3-hydroxy-3-methylglutaryl-CoA</name>
        <dbReference type="ChEBI" id="CHEBI:43074"/>
    </ligand>
</feature>
<comment type="similarity">
    <text evidence="1">Belongs to the thiolase-like superfamily. HMG-CoA synthase family.</text>
</comment>
<evidence type="ECO:0000259" key="6">
    <source>
        <dbReference type="Pfam" id="PF08540"/>
    </source>
</evidence>
<dbReference type="RefSeq" id="WP_118911293.1">
    <property type="nucleotide sequence ID" value="NZ_QOCS01000034.1"/>
</dbReference>
<feature type="active site" description="Acyl-thioester intermediate" evidence="3">
    <location>
        <position position="111"/>
    </location>
</feature>
<evidence type="ECO:0000256" key="4">
    <source>
        <dbReference type="PIRSR" id="PIRSR611554-2"/>
    </source>
</evidence>
<evidence type="ECO:0000256" key="2">
    <source>
        <dbReference type="ARBA" id="ARBA00022679"/>
    </source>
</evidence>
<keyword evidence="2 7" id="KW-0808">Transferase</keyword>
<dbReference type="InterPro" id="IPR011554">
    <property type="entry name" value="HMG_CoA_synthase_prok"/>
</dbReference>
<sequence>MTVGIDKIGFYTPQQYLDLIDLAHARQVDPNKYLIGIGQQQMAVADLDQDIVAMAANAAEEILTTADRQEIGLLIVATESGVDQSKAAALFVQELLHINNNIRALEIKEACYGATAGLQFAYDFVSLHPNQKALVMAADIARYGLQTAGEVTQGAGAVAMLVSQNPHILALEKESIYQSQNAGDFWRPNYSQQALARGKYSEELYLQMFTQIYQQADSLISKESLAALLFHIPFSKMGRKALQTLKTKISDVDYQRLLSRFEKSIIYGQTVGNIYTGSLYLSLLSLLENDDSLQDNELIALFSYGSGAVAELFFGHLQPHYRDYLNVTEHRQLLDERQRLSVAEYEAIFKKQLVTDGSCQLISPTRAAQHYLKKVDQHERFYQ</sequence>
<evidence type="ECO:0000313" key="8">
    <source>
        <dbReference type="Proteomes" id="UP000284822"/>
    </source>
</evidence>
<accession>A0A3R6W5G7</accession>
<feature type="binding site" evidence="4">
    <location>
        <position position="29"/>
    </location>
    <ligand>
        <name>(3S)-3-hydroxy-3-methylglutaryl-CoA</name>
        <dbReference type="ChEBI" id="CHEBI:43074"/>
    </ligand>
</feature>
<evidence type="ECO:0000256" key="3">
    <source>
        <dbReference type="PIRSR" id="PIRSR611554-1"/>
    </source>
</evidence>
<dbReference type="EMBL" id="QOCS01000034">
    <property type="protein sequence ID" value="RHW44298.1"/>
    <property type="molecule type" value="Genomic_DNA"/>
</dbReference>
<gene>
    <name evidence="7" type="ORF">DS832_09155</name>
</gene>
<protein>
    <submittedName>
        <fullName evidence="7">Hydroxymethylglutaryl-CoA synthase</fullName>
        <ecNumber evidence="7">2.3.3.10</ecNumber>
    </submittedName>
</protein>
<evidence type="ECO:0000313" key="7">
    <source>
        <dbReference type="EMBL" id="RHW44298.1"/>
    </source>
</evidence>
<feature type="active site" description="Proton donor/acceptor" evidence="3">
    <location>
        <position position="231"/>
    </location>
</feature>